<dbReference type="Proteomes" id="UP000317835">
    <property type="component" value="Chromosome"/>
</dbReference>
<proteinExistence type="predicted"/>
<protein>
    <recommendedName>
        <fullName evidence="3">GAF domain-containing protein</fullName>
    </recommendedName>
</protein>
<evidence type="ECO:0008006" key="3">
    <source>
        <dbReference type="Google" id="ProtNLM"/>
    </source>
</evidence>
<dbReference type="RefSeq" id="WP_145270498.1">
    <property type="nucleotide sequence ID" value="NZ_CP036426.1"/>
</dbReference>
<organism evidence="1 2">
    <name type="scientific">Tautonia plasticadhaerens</name>
    <dbReference type="NCBI Taxonomy" id="2527974"/>
    <lineage>
        <taxon>Bacteria</taxon>
        <taxon>Pseudomonadati</taxon>
        <taxon>Planctomycetota</taxon>
        <taxon>Planctomycetia</taxon>
        <taxon>Isosphaerales</taxon>
        <taxon>Isosphaeraceae</taxon>
        <taxon>Tautonia</taxon>
    </lineage>
</organism>
<gene>
    <name evidence="1" type="ORF">ElP_30230</name>
</gene>
<dbReference type="OrthoDB" id="289613at2"/>
<dbReference type="SUPFAM" id="SSF55781">
    <property type="entry name" value="GAF domain-like"/>
    <property type="match status" value="1"/>
</dbReference>
<keyword evidence="2" id="KW-1185">Reference proteome</keyword>
<accession>A0A518H2Q9</accession>
<sequence length="146" mass="15567">MSHENGRAAGDHVEALRRLLDARAAGLWYVRGDRLELAAFAPAPDMPGDVALRFRDAVRRVGLDRADLGVVKAVAERSAAVSVAGKLPVEVGSGYWLRAFGAERSVAVPLLDPEGRIRAVLSAALPTLGPPDDEQVVDTIRLHGID</sequence>
<dbReference type="EMBL" id="CP036426">
    <property type="protein sequence ID" value="QDV35121.1"/>
    <property type="molecule type" value="Genomic_DNA"/>
</dbReference>
<dbReference type="AlphaFoldDB" id="A0A518H2Q9"/>
<evidence type="ECO:0000313" key="2">
    <source>
        <dbReference type="Proteomes" id="UP000317835"/>
    </source>
</evidence>
<dbReference type="KEGG" id="tpla:ElP_30230"/>
<evidence type="ECO:0000313" key="1">
    <source>
        <dbReference type="EMBL" id="QDV35121.1"/>
    </source>
</evidence>
<reference evidence="1 2" key="1">
    <citation type="submission" date="2019-02" db="EMBL/GenBank/DDBJ databases">
        <title>Deep-cultivation of Planctomycetes and their phenomic and genomic characterization uncovers novel biology.</title>
        <authorList>
            <person name="Wiegand S."/>
            <person name="Jogler M."/>
            <person name="Boedeker C."/>
            <person name="Pinto D."/>
            <person name="Vollmers J."/>
            <person name="Rivas-Marin E."/>
            <person name="Kohn T."/>
            <person name="Peeters S.H."/>
            <person name="Heuer A."/>
            <person name="Rast P."/>
            <person name="Oberbeckmann S."/>
            <person name="Bunk B."/>
            <person name="Jeske O."/>
            <person name="Meyerdierks A."/>
            <person name="Storesund J.E."/>
            <person name="Kallscheuer N."/>
            <person name="Luecker S."/>
            <person name="Lage O.M."/>
            <person name="Pohl T."/>
            <person name="Merkel B.J."/>
            <person name="Hornburger P."/>
            <person name="Mueller R.-W."/>
            <person name="Bruemmer F."/>
            <person name="Labrenz M."/>
            <person name="Spormann A.M."/>
            <person name="Op den Camp H."/>
            <person name="Overmann J."/>
            <person name="Amann R."/>
            <person name="Jetten M.S.M."/>
            <person name="Mascher T."/>
            <person name="Medema M.H."/>
            <person name="Devos D.P."/>
            <person name="Kaster A.-K."/>
            <person name="Ovreas L."/>
            <person name="Rohde M."/>
            <person name="Galperin M.Y."/>
            <person name="Jogler C."/>
        </authorList>
    </citation>
    <scope>NUCLEOTIDE SEQUENCE [LARGE SCALE GENOMIC DNA]</scope>
    <source>
        <strain evidence="1 2">ElP</strain>
    </source>
</reference>
<name>A0A518H2Q9_9BACT</name>